<dbReference type="SUPFAM" id="SSF52172">
    <property type="entry name" value="CheY-like"/>
    <property type="match status" value="1"/>
</dbReference>
<reference evidence="4" key="1">
    <citation type="submission" date="2022-04" db="EMBL/GenBank/DDBJ databases">
        <title>Consumption of N2O by Flavobacterium azooxidireducens sp. nov. isolated from Decomposing Leaf Litter of Phragmites australis (Cav.).</title>
        <authorList>
            <person name="Behrendt U."/>
            <person name="Spanner T."/>
            <person name="Augustin J."/>
            <person name="Horn M.A."/>
            <person name="Kolb S."/>
            <person name="Ulrich A."/>
        </authorList>
    </citation>
    <scope>NUCLEOTIDE SEQUENCE</scope>
    <source>
        <strain evidence="4">IGB 4-14</strain>
    </source>
</reference>
<evidence type="ECO:0000313" key="5">
    <source>
        <dbReference type="Proteomes" id="UP000830583"/>
    </source>
</evidence>
<keyword evidence="1" id="KW-0597">Phosphoprotein</keyword>
<gene>
    <name evidence="4" type="ORF">M0M57_11205</name>
</gene>
<dbReference type="Gene3D" id="2.40.50.1020">
    <property type="entry name" value="LytTr DNA-binding domain"/>
    <property type="match status" value="1"/>
</dbReference>
<feature type="modified residue" description="4-aspartylphosphate" evidence="1">
    <location>
        <position position="56"/>
    </location>
</feature>
<dbReference type="Pfam" id="PF04397">
    <property type="entry name" value="LytTR"/>
    <property type="match status" value="1"/>
</dbReference>
<name>A0ABY4KFK8_9FLAO</name>
<keyword evidence="5" id="KW-1185">Reference proteome</keyword>
<evidence type="ECO:0000259" key="2">
    <source>
        <dbReference type="PROSITE" id="PS50110"/>
    </source>
</evidence>
<dbReference type="SMART" id="SM00850">
    <property type="entry name" value="LytTR"/>
    <property type="match status" value="1"/>
</dbReference>
<evidence type="ECO:0000256" key="1">
    <source>
        <dbReference type="PROSITE-ProRule" id="PRU00169"/>
    </source>
</evidence>
<dbReference type="EMBL" id="CP096205">
    <property type="protein sequence ID" value="UPQ78190.1"/>
    <property type="molecule type" value="Genomic_DNA"/>
</dbReference>
<dbReference type="PANTHER" id="PTHR37299">
    <property type="entry name" value="TRANSCRIPTIONAL REGULATOR-RELATED"/>
    <property type="match status" value="1"/>
</dbReference>
<feature type="domain" description="Response regulatory" evidence="2">
    <location>
        <begin position="3"/>
        <end position="116"/>
    </location>
</feature>
<dbReference type="Gene3D" id="3.40.50.2300">
    <property type="match status" value="1"/>
</dbReference>
<evidence type="ECO:0000259" key="3">
    <source>
        <dbReference type="PROSITE" id="PS50930"/>
    </source>
</evidence>
<protein>
    <submittedName>
        <fullName evidence="4">LytTR family DNA-binding domain-containing protein</fullName>
    </submittedName>
</protein>
<dbReference type="RefSeq" id="WP_248433117.1">
    <property type="nucleotide sequence ID" value="NZ_CP096205.1"/>
</dbReference>
<dbReference type="InterPro" id="IPR046947">
    <property type="entry name" value="LytR-like"/>
</dbReference>
<evidence type="ECO:0000313" key="4">
    <source>
        <dbReference type="EMBL" id="UPQ78190.1"/>
    </source>
</evidence>
<dbReference type="InterPro" id="IPR001789">
    <property type="entry name" value="Sig_transdc_resp-reg_receiver"/>
</dbReference>
<feature type="domain" description="HTH LytTR-type" evidence="3">
    <location>
        <begin position="150"/>
        <end position="257"/>
    </location>
</feature>
<dbReference type="Pfam" id="PF00072">
    <property type="entry name" value="Response_reg"/>
    <property type="match status" value="1"/>
</dbReference>
<proteinExistence type="predicted"/>
<keyword evidence="4" id="KW-0238">DNA-binding</keyword>
<dbReference type="Proteomes" id="UP000830583">
    <property type="component" value="Chromosome"/>
</dbReference>
<dbReference type="SMART" id="SM00448">
    <property type="entry name" value="REC"/>
    <property type="match status" value="1"/>
</dbReference>
<dbReference type="PANTHER" id="PTHR37299:SF1">
    <property type="entry name" value="STAGE 0 SPORULATION PROTEIN A HOMOLOG"/>
    <property type="match status" value="1"/>
</dbReference>
<dbReference type="PROSITE" id="PS50110">
    <property type="entry name" value="RESPONSE_REGULATORY"/>
    <property type="match status" value="1"/>
</dbReference>
<dbReference type="GO" id="GO:0003677">
    <property type="term" value="F:DNA binding"/>
    <property type="evidence" value="ECO:0007669"/>
    <property type="project" value="UniProtKB-KW"/>
</dbReference>
<dbReference type="InterPro" id="IPR007492">
    <property type="entry name" value="LytTR_DNA-bd_dom"/>
</dbReference>
<accession>A0ABY4KFK8</accession>
<dbReference type="InterPro" id="IPR011006">
    <property type="entry name" value="CheY-like_superfamily"/>
</dbReference>
<sequence>MINVVIVEDEAPARRKLNRFLDEVTEKVNIIAELTTVEEAIIFFKTSPKIDLILSDIELLDGNAFAIYEEVNIICPIIFTTAYNQFLMDAFESNGIDYLLKPFSSDRFKKAWDKFLLLRNSKQEQTELTSTINKLISSFQTSDKSFKKRFAVNTSKVTYFIETTQIQYFKAEDGVVIAVDRENKSHLLTVSTLKEIENQLDPEHFFRINRSEIVHKLFIDSIERYNKNTLAIKLQFQKNHLITSQSTTASFRNWIEQ</sequence>
<organism evidence="4 5">
    <name type="scientific">Flavobacterium azooxidireducens</name>
    <dbReference type="NCBI Taxonomy" id="1871076"/>
    <lineage>
        <taxon>Bacteria</taxon>
        <taxon>Pseudomonadati</taxon>
        <taxon>Bacteroidota</taxon>
        <taxon>Flavobacteriia</taxon>
        <taxon>Flavobacteriales</taxon>
        <taxon>Flavobacteriaceae</taxon>
        <taxon>Flavobacterium</taxon>
    </lineage>
</organism>
<dbReference type="PROSITE" id="PS50930">
    <property type="entry name" value="HTH_LYTTR"/>
    <property type="match status" value="1"/>
</dbReference>